<dbReference type="RefSeq" id="XP_056521586.1">
    <property type="nucleotide sequence ID" value="XM_056667990.1"/>
</dbReference>
<dbReference type="AlphaFoldDB" id="A0A9W9L214"/>
<protein>
    <submittedName>
        <fullName evidence="2">Zinc finger CCCH-type</fullName>
    </submittedName>
</protein>
<evidence type="ECO:0000313" key="3">
    <source>
        <dbReference type="Proteomes" id="UP001149079"/>
    </source>
</evidence>
<name>A0A9W9L214_9EURO</name>
<keyword evidence="3" id="KW-1185">Reference proteome</keyword>
<comment type="caution">
    <text evidence="2">The sequence shown here is derived from an EMBL/GenBank/DDBJ whole genome shotgun (WGS) entry which is preliminary data.</text>
</comment>
<evidence type="ECO:0000256" key="1">
    <source>
        <dbReference type="SAM" id="MobiDB-lite"/>
    </source>
</evidence>
<dbReference type="OrthoDB" id="4360599at2759"/>
<feature type="compositionally biased region" description="Polar residues" evidence="1">
    <location>
        <begin position="1"/>
        <end position="11"/>
    </location>
</feature>
<proteinExistence type="predicted"/>
<dbReference type="EMBL" id="JAPQKL010000005">
    <property type="protein sequence ID" value="KAJ5131207.1"/>
    <property type="molecule type" value="Genomic_DNA"/>
</dbReference>
<dbReference type="Proteomes" id="UP001149079">
    <property type="component" value="Unassembled WGS sequence"/>
</dbReference>
<organism evidence="2 3">
    <name type="scientific">Penicillium bovifimosum</name>
    <dbReference type="NCBI Taxonomy" id="126998"/>
    <lineage>
        <taxon>Eukaryota</taxon>
        <taxon>Fungi</taxon>
        <taxon>Dikarya</taxon>
        <taxon>Ascomycota</taxon>
        <taxon>Pezizomycotina</taxon>
        <taxon>Eurotiomycetes</taxon>
        <taxon>Eurotiomycetidae</taxon>
        <taxon>Eurotiales</taxon>
        <taxon>Aspergillaceae</taxon>
        <taxon>Penicillium</taxon>
    </lineage>
</organism>
<dbReference type="GeneID" id="81407160"/>
<reference evidence="2" key="1">
    <citation type="submission" date="2022-11" db="EMBL/GenBank/DDBJ databases">
        <authorList>
            <person name="Petersen C."/>
        </authorList>
    </citation>
    <scope>NUCLEOTIDE SEQUENCE</scope>
    <source>
        <strain evidence="2">IBT 22155</strain>
    </source>
</reference>
<reference evidence="2" key="2">
    <citation type="journal article" date="2023" name="IMA Fungus">
        <title>Comparative genomic study of the Penicillium genus elucidates a diverse pangenome and 15 lateral gene transfer events.</title>
        <authorList>
            <person name="Petersen C."/>
            <person name="Sorensen T."/>
            <person name="Nielsen M.R."/>
            <person name="Sondergaard T.E."/>
            <person name="Sorensen J.L."/>
            <person name="Fitzpatrick D.A."/>
            <person name="Frisvad J.C."/>
            <person name="Nielsen K.L."/>
        </authorList>
    </citation>
    <scope>NUCLEOTIDE SEQUENCE</scope>
    <source>
        <strain evidence="2">IBT 22155</strain>
    </source>
</reference>
<feature type="compositionally biased region" description="Polar residues" evidence="1">
    <location>
        <begin position="55"/>
        <end position="69"/>
    </location>
</feature>
<evidence type="ECO:0000313" key="2">
    <source>
        <dbReference type="EMBL" id="KAJ5131207.1"/>
    </source>
</evidence>
<accession>A0A9W9L214</accession>
<gene>
    <name evidence="2" type="ORF">N7515_007246</name>
</gene>
<sequence length="140" mass="15005">MQASQTGTGSSDSKKRFNVDSPSFTPSLLSGAGVQAPKKSTAISPKAANAAPFQPRTTSSRSNTGTPTGRSDPVPDWAVADVQEFVPQGFEHAVSRPYLLPRVYPTFVFIFSLIPNSPLPRSIWTTTSRQHGPYQAPAQS</sequence>
<feature type="region of interest" description="Disordered" evidence="1">
    <location>
        <begin position="1"/>
        <end position="75"/>
    </location>
</feature>